<dbReference type="Proteomes" id="UP000037020">
    <property type="component" value="Unassembled WGS sequence"/>
</dbReference>
<comment type="caution">
    <text evidence="1">The sequence shown here is derived from an EMBL/GenBank/DDBJ whole genome shotgun (WGS) entry which is preliminary data.</text>
</comment>
<protein>
    <submittedName>
        <fullName evidence="1">Phosphoglycerate mutase</fullName>
    </submittedName>
</protein>
<sequence>AAADAVPALGDLDAGRWRGRSLAEVAGAEPAAVAEWLADPEAAPHGGESVAALVARVGGWLASCAEGRLLAVAEPAAVRAAVVYAVGLPPQVFWRLDV</sequence>
<dbReference type="Gene3D" id="3.40.50.1240">
    <property type="entry name" value="Phosphoglycerate mutase-like"/>
    <property type="match status" value="1"/>
</dbReference>
<reference evidence="1 2" key="1">
    <citation type="submission" date="2015-07" db="EMBL/GenBank/DDBJ databases">
        <authorList>
            <person name="Ju K.-S."/>
            <person name="Doroghazi J.R."/>
            <person name="Metcalf W.W."/>
        </authorList>
    </citation>
    <scope>NUCLEOTIDE SEQUENCE [LARGE SCALE GENOMIC DNA]</scope>
    <source>
        <strain evidence="1 2">NRRL B-3589</strain>
    </source>
</reference>
<keyword evidence="2" id="KW-1185">Reference proteome</keyword>
<feature type="non-terminal residue" evidence="1">
    <location>
        <position position="98"/>
    </location>
</feature>
<dbReference type="InterPro" id="IPR029033">
    <property type="entry name" value="His_PPase_superfam"/>
</dbReference>
<organism evidence="1 2">
    <name type="scientific">Streptomyces varsoviensis</name>
    <dbReference type="NCBI Taxonomy" id="67373"/>
    <lineage>
        <taxon>Bacteria</taxon>
        <taxon>Bacillati</taxon>
        <taxon>Actinomycetota</taxon>
        <taxon>Actinomycetes</taxon>
        <taxon>Kitasatosporales</taxon>
        <taxon>Streptomycetaceae</taxon>
        <taxon>Streptomyces</taxon>
    </lineage>
</organism>
<feature type="non-terminal residue" evidence="1">
    <location>
        <position position="1"/>
    </location>
</feature>
<proteinExistence type="predicted"/>
<accession>A0ABR5IYC6</accession>
<evidence type="ECO:0000313" key="1">
    <source>
        <dbReference type="EMBL" id="KOG86155.1"/>
    </source>
</evidence>
<evidence type="ECO:0000313" key="2">
    <source>
        <dbReference type="Proteomes" id="UP000037020"/>
    </source>
</evidence>
<dbReference type="Pfam" id="PF00300">
    <property type="entry name" value="His_Phos_1"/>
    <property type="match status" value="1"/>
</dbReference>
<name>A0ABR5IYC6_9ACTN</name>
<gene>
    <name evidence="1" type="ORF">ADK38_32640</name>
</gene>
<dbReference type="SUPFAM" id="SSF53254">
    <property type="entry name" value="Phosphoglycerate mutase-like"/>
    <property type="match status" value="1"/>
</dbReference>
<dbReference type="InterPro" id="IPR013078">
    <property type="entry name" value="His_Pase_superF_clade-1"/>
</dbReference>
<dbReference type="EMBL" id="LGUT01003006">
    <property type="protein sequence ID" value="KOG86155.1"/>
    <property type="molecule type" value="Genomic_DNA"/>
</dbReference>